<dbReference type="Proteomes" id="UP000233469">
    <property type="component" value="Unassembled WGS sequence"/>
</dbReference>
<evidence type="ECO:0000313" key="2">
    <source>
        <dbReference type="Proteomes" id="UP000233469"/>
    </source>
</evidence>
<dbReference type="AlphaFoldDB" id="A0A2N1M115"/>
<sequence>MIQIGKNKAFNFSLPRLPKLLQFFTTWRCIIWKINVKKILSKDCSIKFIVNQETDSESIRNVHILKFQDLSKLEGLGWIEYSFKISKIPEINTGKWWLQPSIEVNGFINMQIDYIRFMYDNYRKEIYFPKMGHLLPIHKIRPNVPEAFKD</sequence>
<evidence type="ECO:0000313" key="1">
    <source>
        <dbReference type="EMBL" id="PKK55332.1"/>
    </source>
</evidence>
<dbReference type="EMBL" id="LLXL01007881">
    <property type="protein sequence ID" value="PKK55332.1"/>
    <property type="molecule type" value="Genomic_DNA"/>
</dbReference>
<dbReference type="VEuPathDB" id="FungiDB:FUN_021467"/>
<name>A0A2N1M115_9GLOM</name>
<gene>
    <name evidence="1" type="ORF">RhiirC2_802690</name>
</gene>
<accession>A0A2N1M115</accession>
<proteinExistence type="predicted"/>
<reference evidence="1 2" key="1">
    <citation type="submission" date="2016-04" db="EMBL/GenBank/DDBJ databases">
        <title>Genome analyses suggest a sexual origin of heterokaryosis in a supposedly ancient asexual fungus.</title>
        <authorList>
            <person name="Ropars J."/>
            <person name="Sedzielewska K."/>
            <person name="Noel J."/>
            <person name="Charron P."/>
            <person name="Farinelli L."/>
            <person name="Marton T."/>
            <person name="Kruger M."/>
            <person name="Pelin A."/>
            <person name="Brachmann A."/>
            <person name="Corradi N."/>
        </authorList>
    </citation>
    <scope>NUCLEOTIDE SEQUENCE [LARGE SCALE GENOMIC DNA]</scope>
    <source>
        <strain evidence="1 2">C2</strain>
    </source>
</reference>
<protein>
    <submittedName>
        <fullName evidence="1">Uncharacterized protein</fullName>
    </submittedName>
</protein>
<organism evidence="1 2">
    <name type="scientific">Rhizophagus irregularis</name>
    <dbReference type="NCBI Taxonomy" id="588596"/>
    <lineage>
        <taxon>Eukaryota</taxon>
        <taxon>Fungi</taxon>
        <taxon>Fungi incertae sedis</taxon>
        <taxon>Mucoromycota</taxon>
        <taxon>Glomeromycotina</taxon>
        <taxon>Glomeromycetes</taxon>
        <taxon>Glomerales</taxon>
        <taxon>Glomeraceae</taxon>
        <taxon>Rhizophagus</taxon>
    </lineage>
</organism>
<feature type="non-terminal residue" evidence="1">
    <location>
        <position position="150"/>
    </location>
</feature>
<comment type="caution">
    <text evidence="1">The sequence shown here is derived from an EMBL/GenBank/DDBJ whole genome shotgun (WGS) entry which is preliminary data.</text>
</comment>
<reference evidence="1 2" key="2">
    <citation type="submission" date="2017-10" db="EMBL/GenBank/DDBJ databases">
        <title>Extensive intraspecific genome diversity in a model arbuscular mycorrhizal fungus.</title>
        <authorList>
            <person name="Chen E.C.H."/>
            <person name="Morin E."/>
            <person name="Baudet D."/>
            <person name="Noel J."/>
            <person name="Ndikumana S."/>
            <person name="Charron P."/>
            <person name="St-Onge C."/>
            <person name="Giorgi J."/>
            <person name="Grigoriev I.V."/>
            <person name="Roux C."/>
            <person name="Martin F.M."/>
            <person name="Corradi N."/>
        </authorList>
    </citation>
    <scope>NUCLEOTIDE SEQUENCE [LARGE SCALE GENOMIC DNA]</scope>
    <source>
        <strain evidence="1 2">C2</strain>
    </source>
</reference>